<dbReference type="GO" id="GO:0032259">
    <property type="term" value="P:methylation"/>
    <property type="evidence" value="ECO:0007669"/>
    <property type="project" value="UniProtKB-KW"/>
</dbReference>
<name>A0A3N6MS03_9BURK</name>
<reference evidence="2 3" key="1">
    <citation type="submission" date="2018-11" db="EMBL/GenBank/DDBJ databases">
        <title>Paraburkholderia sp. DHOA04, isolated from soil.</title>
        <authorList>
            <person name="Gao Z.-H."/>
            <person name="Qiu L.-H."/>
            <person name="Fu J.-C."/>
        </authorList>
    </citation>
    <scope>NUCLEOTIDE SEQUENCE [LARGE SCALE GENOMIC DNA]</scope>
    <source>
        <strain evidence="2 3">DHOA04</strain>
    </source>
</reference>
<accession>A0A3N6MS03</accession>
<dbReference type="AlphaFoldDB" id="A0A3N6MS03"/>
<dbReference type="PANTHER" id="PTHR43591">
    <property type="entry name" value="METHYLTRANSFERASE"/>
    <property type="match status" value="1"/>
</dbReference>
<keyword evidence="2" id="KW-0808">Transferase</keyword>
<dbReference type="Gene3D" id="3.40.50.150">
    <property type="entry name" value="Vaccinia Virus protein VP39"/>
    <property type="match status" value="1"/>
</dbReference>
<evidence type="ECO:0000259" key="1">
    <source>
        <dbReference type="Pfam" id="PF13847"/>
    </source>
</evidence>
<keyword evidence="3" id="KW-1185">Reference proteome</keyword>
<organism evidence="2 3">
    <name type="scientific">Paraburkholderia dinghuensis</name>
    <dbReference type="NCBI Taxonomy" id="2305225"/>
    <lineage>
        <taxon>Bacteria</taxon>
        <taxon>Pseudomonadati</taxon>
        <taxon>Pseudomonadota</taxon>
        <taxon>Betaproteobacteria</taxon>
        <taxon>Burkholderiales</taxon>
        <taxon>Burkholderiaceae</taxon>
        <taxon>Paraburkholderia</taxon>
    </lineage>
</organism>
<keyword evidence="2" id="KW-0489">Methyltransferase</keyword>
<dbReference type="SUPFAM" id="SSF53335">
    <property type="entry name" value="S-adenosyl-L-methionine-dependent methyltransferases"/>
    <property type="match status" value="1"/>
</dbReference>
<dbReference type="PANTHER" id="PTHR43591:SF24">
    <property type="entry name" value="2-METHOXY-6-POLYPRENYL-1,4-BENZOQUINOL METHYLASE, MITOCHONDRIAL"/>
    <property type="match status" value="1"/>
</dbReference>
<gene>
    <name evidence="2" type="ORF">D1Y85_11110</name>
</gene>
<feature type="domain" description="Methyltransferase" evidence="1">
    <location>
        <begin position="46"/>
        <end position="162"/>
    </location>
</feature>
<dbReference type="RefSeq" id="WP_124151107.1">
    <property type="nucleotide sequence ID" value="NZ_RQIS01000007.1"/>
</dbReference>
<dbReference type="Pfam" id="PF13847">
    <property type="entry name" value="Methyltransf_31"/>
    <property type="match status" value="1"/>
</dbReference>
<dbReference type="OrthoDB" id="529208at2"/>
<dbReference type="InterPro" id="IPR025714">
    <property type="entry name" value="Methyltranfer_dom"/>
</dbReference>
<dbReference type="InterPro" id="IPR029063">
    <property type="entry name" value="SAM-dependent_MTases_sf"/>
</dbReference>
<evidence type="ECO:0000313" key="3">
    <source>
        <dbReference type="Proteomes" id="UP000272778"/>
    </source>
</evidence>
<proteinExistence type="predicted"/>
<dbReference type="EMBL" id="RQIS01000007">
    <property type="protein sequence ID" value="RQH06429.1"/>
    <property type="molecule type" value="Genomic_DNA"/>
</dbReference>
<sequence length="310" mass="34804">MHDTQSDIWSNWLLNHRHGGDPRYEPQLRAEMTGYADRLLDFVGLEPHMVLADIGTGDGLVAFRAIERAGDALRVLMTDISAPMLWHASERASALAISGQCEFLQCSAEKLEGIESASVDAIVMRAVLAYVGDKPAAMRELFRILKPGGRLAMAEPILRDEALEVCALKKIVDAEGENPQDPFFSLLLRSRAAQFPDTAEKIRSLPITNYGERDLVRFAIDTGFTDIHLELHIDVCRSDSPSWETFLRTSPHPLAPPLEWILETQFTPEERHYLESRLRPVFESGQQFGASRIAYLTAQKPHLSDMPRRA</sequence>
<dbReference type="CDD" id="cd02440">
    <property type="entry name" value="AdoMet_MTases"/>
    <property type="match status" value="1"/>
</dbReference>
<dbReference type="GO" id="GO:0008168">
    <property type="term" value="F:methyltransferase activity"/>
    <property type="evidence" value="ECO:0007669"/>
    <property type="project" value="UniProtKB-KW"/>
</dbReference>
<dbReference type="Proteomes" id="UP000272778">
    <property type="component" value="Unassembled WGS sequence"/>
</dbReference>
<evidence type="ECO:0000313" key="2">
    <source>
        <dbReference type="EMBL" id="RQH06429.1"/>
    </source>
</evidence>
<protein>
    <submittedName>
        <fullName evidence="2">Class I SAM-dependent methyltransferase</fullName>
    </submittedName>
</protein>
<comment type="caution">
    <text evidence="2">The sequence shown here is derived from an EMBL/GenBank/DDBJ whole genome shotgun (WGS) entry which is preliminary data.</text>
</comment>